<dbReference type="InterPro" id="IPR052701">
    <property type="entry name" value="GAG_Ulvan_Degrading_Sulfatases"/>
</dbReference>
<protein>
    <submittedName>
        <fullName evidence="3">Arylsulfatase</fullName>
        <ecNumber evidence="3">3.1.6.1</ecNumber>
    </submittedName>
</protein>
<dbReference type="Proteomes" id="UP000029224">
    <property type="component" value="Unassembled WGS sequence"/>
</dbReference>
<reference evidence="3 4" key="2">
    <citation type="submission" date="2014-09" db="EMBL/GenBank/DDBJ databases">
        <authorList>
            <consortium name="NBRP consortium"/>
            <person name="Sawabe T."/>
            <person name="Meirelles P."/>
            <person name="Nakanishi M."/>
            <person name="Sayaka M."/>
            <person name="Hattori M."/>
            <person name="Ohkuma M."/>
        </authorList>
    </citation>
    <scope>NUCLEOTIDE SEQUENCE [LARGE SCALE GENOMIC DNA]</scope>
    <source>
        <strain evidence="3 4">JCM 19240</strain>
    </source>
</reference>
<dbReference type="Pfam" id="PF00884">
    <property type="entry name" value="Sulfatase"/>
    <property type="match status" value="1"/>
</dbReference>
<comment type="caution">
    <text evidence="3">The sequence shown here is derived from an EMBL/GenBank/DDBJ whole genome shotgun (WGS) entry which is preliminary data.</text>
</comment>
<feature type="domain" description="Sulfatase N-terminal" evidence="2">
    <location>
        <begin position="27"/>
        <end position="358"/>
    </location>
</feature>
<keyword evidence="3" id="KW-0378">Hydrolase</keyword>
<dbReference type="PANTHER" id="PTHR43751:SF2">
    <property type="entry name" value="SULFATASE N-TERMINAL DOMAIN-CONTAINING PROTEIN"/>
    <property type="match status" value="1"/>
</dbReference>
<dbReference type="InterPro" id="IPR017850">
    <property type="entry name" value="Alkaline_phosphatase_core_sf"/>
</dbReference>
<gene>
    <name evidence="3" type="ORF">JCM19240_839</name>
</gene>
<keyword evidence="1" id="KW-0732">Signal</keyword>
<evidence type="ECO:0000259" key="2">
    <source>
        <dbReference type="Pfam" id="PF00884"/>
    </source>
</evidence>
<evidence type="ECO:0000256" key="1">
    <source>
        <dbReference type="SAM" id="SignalP"/>
    </source>
</evidence>
<reference evidence="3 4" key="1">
    <citation type="submission" date="2014-09" db="EMBL/GenBank/DDBJ databases">
        <title>Vibrio maritimus JCM 19240. (C210) whole genome shotgun sequence.</title>
        <authorList>
            <person name="Sawabe T."/>
            <person name="Meirelles P."/>
            <person name="Nakanishi M."/>
            <person name="Sayaka M."/>
            <person name="Hattori M."/>
            <person name="Ohkuma M."/>
        </authorList>
    </citation>
    <scope>NUCLEOTIDE SEQUENCE [LARGE SCALE GENOMIC DNA]</scope>
    <source>
        <strain evidence="3 4">JCM 19240</strain>
    </source>
</reference>
<dbReference type="EMBL" id="BBMT01000004">
    <property type="protein sequence ID" value="GAL33931.1"/>
    <property type="molecule type" value="Genomic_DNA"/>
</dbReference>
<dbReference type="GO" id="GO:0004065">
    <property type="term" value="F:arylsulfatase activity"/>
    <property type="evidence" value="ECO:0007669"/>
    <property type="project" value="UniProtKB-EC"/>
</dbReference>
<name>A0A090T1S9_9VIBR</name>
<dbReference type="EC" id="3.1.6.1" evidence="3"/>
<dbReference type="SUPFAM" id="SSF53649">
    <property type="entry name" value="Alkaline phosphatase-like"/>
    <property type="match status" value="1"/>
</dbReference>
<feature type="chain" id="PRO_5001864147" evidence="1">
    <location>
        <begin position="23"/>
        <end position="377"/>
    </location>
</feature>
<sequence>MHRHIIKFLLVTFLGFTALANAEDKPPNIFVIFTDDIGISNLSAYHRGVMSSETPNIDSIAEKGMLLTDYYAQPSCTAGRSAFITGQFPVRTGMHTVGLPGSPVGLNPDTPTLPEILKTLGYTTGQFGKNHLGDLDAVLPTMNGFDEYWGWLYHLNAMEYTEDPDWPQDEAFQKFAPRNVIHAKSDGKGGQTITDDGPLTTDRMRTLDDEVNKHAINFIERAVKEDKPFFTWYCPSRGHVWTQLSPEYEAMLGQNGWGLQEVVMKDLDDHVGEMLAKLEELGVADNTIVIFTADNGPEIMTWPDGGMTPFHGEKGSTWEGGVRAPLLVSWPGKIPAGKVHNGMFDGMDWLPTLVEAAGGPSDLKEQMLTGYEATKLT</sequence>
<dbReference type="AlphaFoldDB" id="A0A090T1S9"/>
<dbReference type="Gene3D" id="3.40.720.10">
    <property type="entry name" value="Alkaline Phosphatase, subunit A"/>
    <property type="match status" value="1"/>
</dbReference>
<proteinExistence type="predicted"/>
<accession>A0A090T1S9</accession>
<dbReference type="InterPro" id="IPR000917">
    <property type="entry name" value="Sulfatase_N"/>
</dbReference>
<evidence type="ECO:0000313" key="3">
    <source>
        <dbReference type="EMBL" id="GAL33931.1"/>
    </source>
</evidence>
<keyword evidence="4" id="KW-1185">Reference proteome</keyword>
<organism evidence="3 4">
    <name type="scientific">Vibrio maritimus</name>
    <dbReference type="NCBI Taxonomy" id="990268"/>
    <lineage>
        <taxon>Bacteria</taxon>
        <taxon>Pseudomonadati</taxon>
        <taxon>Pseudomonadota</taxon>
        <taxon>Gammaproteobacteria</taxon>
        <taxon>Vibrionales</taxon>
        <taxon>Vibrionaceae</taxon>
        <taxon>Vibrio</taxon>
    </lineage>
</organism>
<feature type="signal peptide" evidence="1">
    <location>
        <begin position="1"/>
        <end position="22"/>
    </location>
</feature>
<dbReference type="PANTHER" id="PTHR43751">
    <property type="entry name" value="SULFATASE"/>
    <property type="match status" value="1"/>
</dbReference>
<evidence type="ECO:0000313" key="4">
    <source>
        <dbReference type="Proteomes" id="UP000029224"/>
    </source>
</evidence>